<dbReference type="InterPro" id="IPR011639">
    <property type="entry name" value="MethylTrfase_TaqI-like_dom"/>
</dbReference>
<comment type="catalytic activity">
    <reaction evidence="5">
        <text>a 2'-deoxyadenosine in DNA + S-adenosyl-L-methionine = an N(6)-methyl-2'-deoxyadenosine in DNA + S-adenosyl-L-homocysteine + H(+)</text>
        <dbReference type="Rhea" id="RHEA:15197"/>
        <dbReference type="Rhea" id="RHEA-COMP:12418"/>
        <dbReference type="Rhea" id="RHEA-COMP:12419"/>
        <dbReference type="ChEBI" id="CHEBI:15378"/>
        <dbReference type="ChEBI" id="CHEBI:57856"/>
        <dbReference type="ChEBI" id="CHEBI:59789"/>
        <dbReference type="ChEBI" id="CHEBI:90615"/>
        <dbReference type="ChEBI" id="CHEBI:90616"/>
        <dbReference type="EC" id="2.1.1.72"/>
    </reaction>
</comment>
<evidence type="ECO:0000256" key="5">
    <source>
        <dbReference type="ARBA" id="ARBA00047942"/>
    </source>
</evidence>
<keyword evidence="4" id="KW-0949">S-adenosyl-L-methionine</keyword>
<comment type="caution">
    <text evidence="8">The sequence shown here is derived from an EMBL/GenBank/DDBJ whole genome shotgun (WGS) entry which is preliminary data.</text>
</comment>
<dbReference type="Gene3D" id="3.40.50.150">
    <property type="entry name" value="Vaccinia Virus protein VP39"/>
    <property type="match status" value="2"/>
</dbReference>
<evidence type="ECO:0000313" key="9">
    <source>
        <dbReference type="Proteomes" id="UP000247980"/>
    </source>
</evidence>
<evidence type="ECO:0000259" key="7">
    <source>
        <dbReference type="Pfam" id="PF20466"/>
    </source>
</evidence>
<sequence length="1360" mass="149340">MKSHGTQRRAREHRDWLELVDRDGPFVAIPAIKRVWPQGMPQLGADTKAALRDAKPNFDRAWDEWSKNASNDEGATGSYRGARNKWVDVVLRDVARWDAHLVWDDEELGGVRPQKASVNYAAGTRASGKFVREGAAVALVMVFDPVDSLRDPLSDAWTASPIDRMDALLRKSEQKVGVVTDGRWWAIVCAQDGVMTASGIVDAQTWIEESDVRDAFLELISPQRLAGGSEGDRLAELFRESITAAEDITVALGTQVRRAVELLVTAFSEEAFDARDTGWPDPLPVDRELVYEGAVTAMMRVVFLLFAEERSMMPQSPLFTEAYGVSGLLDDLDKRIRDEGAEALDATHYTWHRLLATSKALYGGVTSEEIRLPAYGGSLFDPERFPFLTSVDDRGALAVAVSDRVMLEVLRALQYAVIGTGKSAERRRVSFREVDVEQIGYIYEGLLGYTAEDVDEIVVGLVGKEGEEPEMPLRVLEGLADANPTSANFGAAVIAWVKKNQPAATTKSAAALSKLLGQSAEDGERALLSVTREEELLARLRPFLGIIRRDLRERPVVIQPGGLAVVETPSRATSGAHYTPKSLAQEVVRYALEPLVFQPGPHQTADESQWKLLDSNEILDLKVADIACGSGAFLVAAAEYLAEMVLKAWHAEGVTGSPHELETKARRQVVAQCLYGADINGMAVEMCKISLWLVSLDPKLPFSFVDDKVLHGNSLLGITDLRQLEAAHIDPSRVKTLNGGVQYSTSTLFGEGSEAHGLHLIDVKTVVQKAVRLRQGLANVVDENDPARSTKTKRRIWHEYQELVWQLSDVADGIIAAGLIEGGKPGKKLDEQYENLRIAVDLAFASNGAGDRTMLDGIIDRGLTPTVETDYERWKPLHWALAVPDVMERGGFDAIIGNPPFLGGQKLTGAMGTNVRDWFVHVLAEGARGSADFVAYFFLRALSLLASRGTLGLIATNTIAQGDTRQVGLDRMIESGFTITRAIQSRPWPAQSANLEYAAVWGSIAPIDPSVGRVSEGKIVSRLTTMLEPGGRAAGSPVRLAENKDSAFQGCILLGPGFVLDPVEAATWIGADAKNAEVLFPYLGGKDLNGRADGSGSRWVIDFTGRSEDEAATFSIPFKRVVERVKPERMVKPKAVRDLPWWRFLRVRGEMRRAIAELPAVLVIAQTSRTRTPMLLPSDQVFDQKVIVIASDSYADLAVLSSDVHQLWALVYGSTIRTDPVYTPSDVFETFPRPAPTAGLTAIGKVLDVERREIMIRRELGLTKLYNLINDPGIVDTADADIARLREIHDELDNSVMAAYEWDDVALDHGFHTFRQMERWTVCPAARVEILDRLLEENHRRAASQGGEASLDNSVRADAK</sequence>
<evidence type="ECO:0000259" key="6">
    <source>
        <dbReference type="Pfam" id="PF07669"/>
    </source>
</evidence>
<keyword evidence="3 8" id="KW-0808">Transferase</keyword>
<dbReference type="GO" id="GO:0006304">
    <property type="term" value="P:DNA modification"/>
    <property type="evidence" value="ECO:0007669"/>
    <property type="project" value="InterPro"/>
</dbReference>
<evidence type="ECO:0000313" key="8">
    <source>
        <dbReference type="EMBL" id="PYI39492.1"/>
    </source>
</evidence>
<keyword evidence="9" id="KW-1185">Reference proteome</keyword>
<dbReference type="Pfam" id="PF20466">
    <property type="entry name" value="MmeI_TRD"/>
    <property type="match status" value="1"/>
</dbReference>
<dbReference type="InterPro" id="IPR002052">
    <property type="entry name" value="DNA_methylase_N6_adenine_CS"/>
</dbReference>
<evidence type="ECO:0000256" key="3">
    <source>
        <dbReference type="ARBA" id="ARBA00022679"/>
    </source>
</evidence>
<dbReference type="InterPro" id="IPR050953">
    <property type="entry name" value="N4_N6_ade-DNA_methylase"/>
</dbReference>
<evidence type="ECO:0000256" key="4">
    <source>
        <dbReference type="ARBA" id="ARBA00022691"/>
    </source>
</evidence>
<accession>A0A2V5IVN5</accession>
<dbReference type="GO" id="GO:0032259">
    <property type="term" value="P:methylation"/>
    <property type="evidence" value="ECO:0007669"/>
    <property type="project" value="UniProtKB-KW"/>
</dbReference>
<dbReference type="Pfam" id="PF07669">
    <property type="entry name" value="Eco57I"/>
    <property type="match status" value="1"/>
</dbReference>
<keyword evidence="2 8" id="KW-0489">Methyltransferase</keyword>
<dbReference type="EC" id="2.1.1.72" evidence="1"/>
<proteinExistence type="predicted"/>
<dbReference type="GO" id="GO:0009007">
    <property type="term" value="F:site-specific DNA-methyltransferase (adenine-specific) activity"/>
    <property type="evidence" value="ECO:0007669"/>
    <property type="project" value="UniProtKB-EC"/>
</dbReference>
<evidence type="ECO:0000256" key="2">
    <source>
        <dbReference type="ARBA" id="ARBA00022603"/>
    </source>
</evidence>
<dbReference type="EMBL" id="QJVC01000003">
    <property type="protein sequence ID" value="PYI39492.1"/>
    <property type="molecule type" value="Genomic_DNA"/>
</dbReference>
<dbReference type="PANTHER" id="PTHR33841">
    <property type="entry name" value="DNA METHYLTRANSFERASE YEEA-RELATED"/>
    <property type="match status" value="1"/>
</dbReference>
<dbReference type="InterPro" id="IPR029063">
    <property type="entry name" value="SAM-dependent_MTases_sf"/>
</dbReference>
<feature type="domain" description="Type II methyltransferase M.TaqI-like" evidence="6">
    <location>
        <begin position="672"/>
        <end position="961"/>
    </location>
</feature>
<dbReference type="SUPFAM" id="SSF53335">
    <property type="entry name" value="S-adenosyl-L-methionine-dependent methyltransferases"/>
    <property type="match status" value="1"/>
</dbReference>
<gene>
    <name evidence="8" type="ORF">CVS30_05980</name>
</gene>
<dbReference type="Proteomes" id="UP000247980">
    <property type="component" value="Unassembled WGS sequence"/>
</dbReference>
<dbReference type="GO" id="GO:0003676">
    <property type="term" value="F:nucleic acid binding"/>
    <property type="evidence" value="ECO:0007669"/>
    <property type="project" value="InterPro"/>
</dbReference>
<dbReference type="PRINTS" id="PR00507">
    <property type="entry name" value="N12N6MTFRASE"/>
</dbReference>
<dbReference type="PANTHER" id="PTHR33841:SF1">
    <property type="entry name" value="DNA METHYLTRANSFERASE A"/>
    <property type="match status" value="1"/>
</dbReference>
<dbReference type="OrthoDB" id="4280289at2"/>
<evidence type="ECO:0000256" key="1">
    <source>
        <dbReference type="ARBA" id="ARBA00011900"/>
    </source>
</evidence>
<feature type="domain" description="MmeI-like target recognition" evidence="7">
    <location>
        <begin position="1058"/>
        <end position="1234"/>
    </location>
</feature>
<reference evidence="8 9" key="1">
    <citation type="submission" date="2018-05" db="EMBL/GenBank/DDBJ databases">
        <title>Genetic diversity of glacier-inhabiting Cryobacterium bacteria in China and description of Cryobacterium mengkeensis sp. nov. and Arthrobacter glacialis sp. nov.</title>
        <authorList>
            <person name="Liu Q."/>
            <person name="Xin Y.-H."/>
        </authorList>
    </citation>
    <scope>NUCLEOTIDE SEQUENCE [LARGE SCALE GENOMIC DNA]</scope>
    <source>
        <strain evidence="8 9">B7</strain>
    </source>
</reference>
<dbReference type="InterPro" id="IPR046820">
    <property type="entry name" value="MmeI_TRD"/>
</dbReference>
<organism evidence="8 9">
    <name type="scientific">Arthrobacter psychrolactophilus</name>
    <dbReference type="NCBI Taxonomy" id="92442"/>
    <lineage>
        <taxon>Bacteria</taxon>
        <taxon>Bacillati</taxon>
        <taxon>Actinomycetota</taxon>
        <taxon>Actinomycetes</taxon>
        <taxon>Micrococcales</taxon>
        <taxon>Micrococcaceae</taxon>
        <taxon>Arthrobacter</taxon>
    </lineage>
</organism>
<name>A0A2V5IVN5_9MICC</name>
<protein>
    <recommendedName>
        <fullName evidence="1">site-specific DNA-methyltransferase (adenine-specific)</fullName>
        <ecNumber evidence="1">2.1.1.72</ecNumber>
    </recommendedName>
</protein>
<dbReference type="PROSITE" id="PS00092">
    <property type="entry name" value="N6_MTASE"/>
    <property type="match status" value="1"/>
</dbReference>